<evidence type="ECO:0000256" key="4">
    <source>
        <dbReference type="ARBA" id="ARBA00022801"/>
    </source>
</evidence>
<dbReference type="GO" id="GO:0008047">
    <property type="term" value="F:enzyme activator activity"/>
    <property type="evidence" value="ECO:0007669"/>
    <property type="project" value="InterPro"/>
</dbReference>
<dbReference type="GO" id="GO:0004190">
    <property type="term" value="F:aspartic-type endopeptidase activity"/>
    <property type="evidence" value="ECO:0007669"/>
    <property type="project" value="UniProtKB-KW"/>
</dbReference>
<evidence type="ECO:0000256" key="3">
    <source>
        <dbReference type="ARBA" id="ARBA00022750"/>
    </source>
</evidence>
<reference evidence="5" key="1">
    <citation type="journal article" date="2020" name="mSystems">
        <title>Genome- and Community-Level Interaction Insights into Carbon Utilization and Element Cycling Functions of Hydrothermarchaeota in Hydrothermal Sediment.</title>
        <authorList>
            <person name="Zhou Z."/>
            <person name="Liu Y."/>
            <person name="Xu W."/>
            <person name="Pan J."/>
            <person name="Luo Z.H."/>
            <person name="Li M."/>
        </authorList>
    </citation>
    <scope>NUCLEOTIDE SEQUENCE [LARGE SCALE GENOMIC DNA]</scope>
    <source>
        <strain evidence="5">HyVt-237</strain>
    </source>
</reference>
<gene>
    <name evidence="5" type="ORF">ENG67_01340</name>
</gene>
<keyword evidence="4" id="KW-0378">Hydrolase</keyword>
<dbReference type="GO" id="GO:0016485">
    <property type="term" value="P:protein processing"/>
    <property type="evidence" value="ECO:0007669"/>
    <property type="project" value="TreeGrafter"/>
</dbReference>
<dbReference type="InterPro" id="IPR000671">
    <property type="entry name" value="Peptidase_A31"/>
</dbReference>
<dbReference type="Gene3D" id="3.40.50.1450">
    <property type="entry name" value="HybD-like"/>
    <property type="match status" value="1"/>
</dbReference>
<dbReference type="CDD" id="cd00518">
    <property type="entry name" value="H2MP"/>
    <property type="match status" value="1"/>
</dbReference>
<name>A0A7C0XCA9_UNCW3</name>
<proteinExistence type="inferred from homology"/>
<dbReference type="NCBIfam" id="TIGR00072">
    <property type="entry name" value="hydrog_prot"/>
    <property type="match status" value="1"/>
</dbReference>
<accession>A0A7C0XCA9</accession>
<sequence length="164" mass="18215">MGTSSTRSREDKVLFFGLGNPILADDAVGIRAVEELSRRIKRPNCEFKTGSIGGLKVLDEIQGYDRVVFVDAIVGDEPGKFYELSLDRLSRSFHLTSPHTVNLFTALELGRGLGLKMPREIKIYVMEIKDGKTFGEGLSEEVAARFPDFVEFVFEKEIGGDHAS</sequence>
<evidence type="ECO:0000256" key="1">
    <source>
        <dbReference type="ARBA" id="ARBA00006814"/>
    </source>
</evidence>
<dbReference type="Proteomes" id="UP000885931">
    <property type="component" value="Unassembled WGS sequence"/>
</dbReference>
<evidence type="ECO:0000256" key="2">
    <source>
        <dbReference type="ARBA" id="ARBA00022670"/>
    </source>
</evidence>
<comment type="similarity">
    <text evidence="1">Belongs to the peptidase A31 family.</text>
</comment>
<keyword evidence="3" id="KW-0064">Aspartyl protease</keyword>
<dbReference type="InterPro" id="IPR023430">
    <property type="entry name" value="Pept_HybD-like_dom_sf"/>
</dbReference>
<dbReference type="AlphaFoldDB" id="A0A7C0XCA9"/>
<dbReference type="SUPFAM" id="SSF53163">
    <property type="entry name" value="HybD-like"/>
    <property type="match status" value="1"/>
</dbReference>
<dbReference type="Pfam" id="PF01750">
    <property type="entry name" value="HycI"/>
    <property type="match status" value="1"/>
</dbReference>
<evidence type="ECO:0000313" key="5">
    <source>
        <dbReference type="EMBL" id="HDM89837.1"/>
    </source>
</evidence>
<protein>
    <submittedName>
        <fullName evidence="5">Hydrogenase maturation protease</fullName>
    </submittedName>
</protein>
<keyword evidence="2 5" id="KW-0645">Protease</keyword>
<comment type="caution">
    <text evidence="5">The sequence shown here is derived from an EMBL/GenBank/DDBJ whole genome shotgun (WGS) entry which is preliminary data.</text>
</comment>
<dbReference type="PRINTS" id="PR00446">
    <property type="entry name" value="HYDRGNUPTAKE"/>
</dbReference>
<organism evidence="5">
    <name type="scientific">candidate division WOR-3 bacterium</name>
    <dbReference type="NCBI Taxonomy" id="2052148"/>
    <lineage>
        <taxon>Bacteria</taxon>
        <taxon>Bacteria division WOR-3</taxon>
    </lineage>
</organism>
<dbReference type="PANTHER" id="PTHR30302:SF1">
    <property type="entry name" value="HYDROGENASE 2 MATURATION PROTEASE"/>
    <property type="match status" value="1"/>
</dbReference>
<dbReference type="EMBL" id="DRBW01000050">
    <property type="protein sequence ID" value="HDM89837.1"/>
    <property type="molecule type" value="Genomic_DNA"/>
</dbReference>
<dbReference type="PANTHER" id="PTHR30302">
    <property type="entry name" value="HYDROGENASE 1 MATURATION PROTEASE"/>
    <property type="match status" value="1"/>
</dbReference>